<keyword evidence="3" id="KW-1185">Reference proteome</keyword>
<dbReference type="Proteomes" id="UP000634435">
    <property type="component" value="Unassembled WGS sequence"/>
</dbReference>
<comment type="caution">
    <text evidence="2">The sequence shown here is derived from an EMBL/GenBank/DDBJ whole genome shotgun (WGS) entry which is preliminary data.</text>
</comment>
<keyword evidence="1" id="KW-0472">Membrane</keyword>
<evidence type="ECO:0000313" key="3">
    <source>
        <dbReference type="Proteomes" id="UP000634435"/>
    </source>
</evidence>
<gene>
    <name evidence="2" type="ORF">GCM10007111_44210</name>
</gene>
<accession>A0ABQ2E0R3</accession>
<evidence type="ECO:0000313" key="2">
    <source>
        <dbReference type="EMBL" id="GGJ77833.1"/>
    </source>
</evidence>
<proteinExistence type="predicted"/>
<protein>
    <submittedName>
        <fullName evidence="2">Uncharacterized protein</fullName>
    </submittedName>
</protein>
<feature type="transmembrane region" description="Helical" evidence="1">
    <location>
        <begin position="6"/>
        <end position="26"/>
    </location>
</feature>
<evidence type="ECO:0000256" key="1">
    <source>
        <dbReference type="SAM" id="Phobius"/>
    </source>
</evidence>
<reference evidence="3" key="1">
    <citation type="journal article" date="2019" name="Int. J. Syst. Evol. Microbiol.">
        <title>The Global Catalogue of Microorganisms (GCM) 10K type strain sequencing project: providing services to taxonomists for standard genome sequencing and annotation.</title>
        <authorList>
            <consortium name="The Broad Institute Genomics Platform"/>
            <consortium name="The Broad Institute Genome Sequencing Center for Infectious Disease"/>
            <person name="Wu L."/>
            <person name="Ma J."/>
        </authorList>
    </citation>
    <scope>NUCLEOTIDE SEQUENCE [LARGE SCALE GENOMIC DNA]</scope>
    <source>
        <strain evidence="3">JCM 30071</strain>
    </source>
</reference>
<feature type="transmembrane region" description="Helical" evidence="1">
    <location>
        <begin position="33"/>
        <end position="52"/>
    </location>
</feature>
<keyword evidence="1" id="KW-0812">Transmembrane</keyword>
<dbReference type="EMBL" id="BMPN01000021">
    <property type="protein sequence ID" value="GGJ77833.1"/>
    <property type="molecule type" value="Genomic_DNA"/>
</dbReference>
<name>A0ABQ2E0R3_9BACI</name>
<organism evidence="2 3">
    <name type="scientific">Virgibacillus kapii</name>
    <dbReference type="NCBI Taxonomy" id="1638645"/>
    <lineage>
        <taxon>Bacteria</taxon>
        <taxon>Bacillati</taxon>
        <taxon>Bacillota</taxon>
        <taxon>Bacilli</taxon>
        <taxon>Bacillales</taxon>
        <taxon>Bacillaceae</taxon>
        <taxon>Virgibacillus</taxon>
    </lineage>
</organism>
<keyword evidence="1" id="KW-1133">Transmembrane helix</keyword>
<sequence>MVEVMFTVIFYIVLLSFPCVIVGSFFIKNEVRIAQLFVISIVSIALVTFLRVL</sequence>